<name>A0A9W9JBN4_9EURO</name>
<dbReference type="AlphaFoldDB" id="A0A9W9JBN4"/>
<keyword evidence="2" id="KW-1185">Reference proteome</keyword>
<evidence type="ECO:0000313" key="1">
    <source>
        <dbReference type="EMBL" id="KAJ5193292.1"/>
    </source>
</evidence>
<reference evidence="1" key="1">
    <citation type="submission" date="2022-11" db="EMBL/GenBank/DDBJ databases">
        <authorList>
            <person name="Petersen C."/>
        </authorList>
    </citation>
    <scope>NUCLEOTIDE SEQUENCE</scope>
    <source>
        <strain evidence="1">IBT 20477</strain>
    </source>
</reference>
<evidence type="ECO:0000313" key="2">
    <source>
        <dbReference type="Proteomes" id="UP001150942"/>
    </source>
</evidence>
<proteinExistence type="predicted"/>
<organism evidence="1 2">
    <name type="scientific">Penicillium cf. viridicatum</name>
    <dbReference type="NCBI Taxonomy" id="2972119"/>
    <lineage>
        <taxon>Eukaryota</taxon>
        <taxon>Fungi</taxon>
        <taxon>Dikarya</taxon>
        <taxon>Ascomycota</taxon>
        <taxon>Pezizomycotina</taxon>
        <taxon>Eurotiomycetes</taxon>
        <taxon>Eurotiomycetidae</taxon>
        <taxon>Eurotiales</taxon>
        <taxon>Aspergillaceae</taxon>
        <taxon>Penicillium</taxon>
    </lineage>
</organism>
<sequence>MSSPDYKLLFQRAEEEIGQLKQEKTQLAQKNTHPTQKTSFLEFLRVCHELLSSPLQVGSPSHSTKGAMPPPRGKYCPANLVRWEECAHLQQEIFDSVCNHFNARQEHPTKMFWLFFVLKGLPMD</sequence>
<dbReference type="Proteomes" id="UP001150942">
    <property type="component" value="Unassembled WGS sequence"/>
</dbReference>
<dbReference type="EMBL" id="JAPQKQ010000006">
    <property type="protein sequence ID" value="KAJ5193292.1"/>
    <property type="molecule type" value="Genomic_DNA"/>
</dbReference>
<accession>A0A9W9JBN4</accession>
<comment type="caution">
    <text evidence="1">The sequence shown here is derived from an EMBL/GenBank/DDBJ whole genome shotgun (WGS) entry which is preliminary data.</text>
</comment>
<gene>
    <name evidence="1" type="ORF">N7449_009434</name>
</gene>
<reference evidence="1" key="2">
    <citation type="journal article" date="2023" name="IMA Fungus">
        <title>Comparative genomic study of the Penicillium genus elucidates a diverse pangenome and 15 lateral gene transfer events.</title>
        <authorList>
            <person name="Petersen C."/>
            <person name="Sorensen T."/>
            <person name="Nielsen M.R."/>
            <person name="Sondergaard T.E."/>
            <person name="Sorensen J.L."/>
            <person name="Fitzpatrick D.A."/>
            <person name="Frisvad J.C."/>
            <person name="Nielsen K.L."/>
        </authorList>
    </citation>
    <scope>NUCLEOTIDE SEQUENCE</scope>
    <source>
        <strain evidence="1">IBT 20477</strain>
    </source>
</reference>
<protein>
    <submittedName>
        <fullName evidence="1">Uncharacterized protein</fullName>
    </submittedName>
</protein>
<dbReference type="OrthoDB" id="2156052at2759"/>